<keyword evidence="1" id="KW-1133">Transmembrane helix</keyword>
<keyword evidence="1" id="KW-0812">Transmembrane</keyword>
<dbReference type="AlphaFoldDB" id="A0A285TE80"/>
<keyword evidence="1" id="KW-0472">Membrane</keyword>
<reference evidence="2 3" key="1">
    <citation type="submission" date="2017-08" db="EMBL/GenBank/DDBJ databases">
        <authorList>
            <person name="de Groot N.N."/>
        </authorList>
    </citation>
    <scope>NUCLEOTIDE SEQUENCE [LARGE SCALE GENOMIC DNA]</scope>
    <source>
        <strain evidence="2 3">USBA 78</strain>
    </source>
</reference>
<accession>A0A285TE80</accession>
<evidence type="ECO:0000313" key="2">
    <source>
        <dbReference type="EMBL" id="SOC20429.1"/>
    </source>
</evidence>
<feature type="transmembrane region" description="Helical" evidence="1">
    <location>
        <begin position="6"/>
        <end position="28"/>
    </location>
</feature>
<dbReference type="Proteomes" id="UP000219068">
    <property type="component" value="Unassembled WGS sequence"/>
</dbReference>
<name>A0A285TE80_9PROT</name>
<evidence type="ECO:0000256" key="1">
    <source>
        <dbReference type="SAM" id="Phobius"/>
    </source>
</evidence>
<sequence>MHFFGIFFICMMHLKVAFPAAGLFNYVVQRSAELPQDRFQLKLLKQRVHSLHSLCASDVQWMYSRYTSDVYSL</sequence>
<evidence type="ECO:0000313" key="3">
    <source>
        <dbReference type="Proteomes" id="UP000219068"/>
    </source>
</evidence>
<protein>
    <submittedName>
        <fullName evidence="2">Uncharacterized protein</fullName>
    </submittedName>
</protein>
<proteinExistence type="predicted"/>
<dbReference type="EMBL" id="OBMM01000003">
    <property type="protein sequence ID" value="SOC20429.1"/>
    <property type="molecule type" value="Genomic_DNA"/>
</dbReference>
<organism evidence="2 3">
    <name type="scientific">Thalassospira xiamenensis</name>
    <dbReference type="NCBI Taxonomy" id="220697"/>
    <lineage>
        <taxon>Bacteria</taxon>
        <taxon>Pseudomonadati</taxon>
        <taxon>Pseudomonadota</taxon>
        <taxon>Alphaproteobacteria</taxon>
        <taxon>Rhodospirillales</taxon>
        <taxon>Thalassospiraceae</taxon>
        <taxon>Thalassospira</taxon>
    </lineage>
</organism>
<gene>
    <name evidence="2" type="ORF">SAMN05428964_10388</name>
</gene>